<dbReference type="SUPFAM" id="SSF51197">
    <property type="entry name" value="Clavaminate synthase-like"/>
    <property type="match status" value="1"/>
</dbReference>
<dbReference type="InterPro" id="IPR004375">
    <property type="entry name" value="NanQ/TabA/YiaL"/>
</dbReference>
<dbReference type="NCBIfam" id="TIGR00022">
    <property type="entry name" value="YhcH/YjgK/YiaL family protein"/>
    <property type="match status" value="1"/>
</dbReference>
<dbReference type="InterPro" id="IPR037012">
    <property type="entry name" value="NanQ/TabA/YiaL_sf"/>
</dbReference>
<accession>A0A1C3E5R2</accession>
<gene>
    <name evidence="1" type="ORF">A6X21_12640</name>
</gene>
<dbReference type="PANTHER" id="PTHR34986">
    <property type="entry name" value="EVOLVED BETA-GALACTOSIDASE SUBUNIT BETA"/>
    <property type="match status" value="1"/>
</dbReference>
<dbReference type="RefSeq" id="WP_068851818.1">
    <property type="nucleotide sequence ID" value="NZ_LYDR01000152.1"/>
</dbReference>
<organism evidence="1 2">
    <name type="scientific">Planctopirus hydrillae</name>
    <dbReference type="NCBI Taxonomy" id="1841610"/>
    <lineage>
        <taxon>Bacteria</taxon>
        <taxon>Pseudomonadati</taxon>
        <taxon>Planctomycetota</taxon>
        <taxon>Planctomycetia</taxon>
        <taxon>Planctomycetales</taxon>
        <taxon>Planctomycetaceae</taxon>
        <taxon>Planctopirus</taxon>
    </lineage>
</organism>
<dbReference type="Pfam" id="PF04074">
    <property type="entry name" value="DUF386"/>
    <property type="match status" value="1"/>
</dbReference>
<evidence type="ECO:0008006" key="3">
    <source>
        <dbReference type="Google" id="ProtNLM"/>
    </source>
</evidence>
<comment type="caution">
    <text evidence="1">The sequence shown here is derived from an EMBL/GenBank/DDBJ whole genome shotgun (WGS) entry which is preliminary data.</text>
</comment>
<dbReference type="GO" id="GO:0005829">
    <property type="term" value="C:cytosol"/>
    <property type="evidence" value="ECO:0007669"/>
    <property type="project" value="TreeGrafter"/>
</dbReference>
<dbReference type="EMBL" id="LYDR01000152">
    <property type="protein sequence ID" value="ODA28543.1"/>
    <property type="molecule type" value="Genomic_DNA"/>
</dbReference>
<dbReference type="PANTHER" id="PTHR34986:SF1">
    <property type="entry name" value="PROTEIN YIAL"/>
    <property type="match status" value="1"/>
</dbReference>
<evidence type="ECO:0000313" key="1">
    <source>
        <dbReference type="EMBL" id="ODA28543.1"/>
    </source>
</evidence>
<dbReference type="STRING" id="1841610.A6X21_12640"/>
<evidence type="ECO:0000313" key="2">
    <source>
        <dbReference type="Proteomes" id="UP000094828"/>
    </source>
</evidence>
<dbReference type="OrthoDB" id="9792756at2"/>
<reference evidence="1 2" key="1">
    <citation type="submission" date="2016-05" db="EMBL/GenBank/DDBJ databases">
        <title>Genomic and physiological characterization of Planctopirus sp. isolated from fresh water lake.</title>
        <authorList>
            <person name="Subhash Y."/>
            <person name="Ramana C."/>
        </authorList>
    </citation>
    <scope>NUCLEOTIDE SEQUENCE [LARGE SCALE GENOMIC DNA]</scope>
    <source>
        <strain evidence="1 2">JC280</strain>
    </source>
</reference>
<name>A0A1C3E5R2_9PLAN</name>
<sequence>MIIDELANQHFYTHCHPAITRALQFLASPAAHELPTGKHHLDSDALIAIVEEYQTKQPTDAVWESHRKYVDVQYIVRGEEAFGLARSSDNLAIRTPYSDERDVVFYHPGTQRFVATAGMFLVFFPQDIHAPGLAVNQPSPVRKIVMKVRGDWGVEQD</sequence>
<protein>
    <recommendedName>
        <fullName evidence="3">YhcH/YjgK/YiaL family protein</fullName>
    </recommendedName>
</protein>
<proteinExistence type="predicted"/>
<dbReference type="AlphaFoldDB" id="A0A1C3E5R2"/>
<keyword evidence="2" id="KW-1185">Reference proteome</keyword>
<dbReference type="Proteomes" id="UP000094828">
    <property type="component" value="Unassembled WGS sequence"/>
</dbReference>
<dbReference type="Gene3D" id="2.60.120.370">
    <property type="entry name" value="YhcH/YjgK/YiaL"/>
    <property type="match status" value="1"/>
</dbReference>